<gene>
    <name evidence="2" type="ORF">APLA_LOCUS2000</name>
</gene>
<evidence type="ECO:0000313" key="3">
    <source>
        <dbReference type="Proteomes" id="UP000494256"/>
    </source>
</evidence>
<evidence type="ECO:0000256" key="1">
    <source>
        <dbReference type="SAM" id="MobiDB-lite"/>
    </source>
</evidence>
<accession>A0A8S0YXR5</accession>
<evidence type="ECO:0000313" key="2">
    <source>
        <dbReference type="EMBL" id="CAB3224741.1"/>
    </source>
</evidence>
<feature type="compositionally biased region" description="Pro residues" evidence="1">
    <location>
        <begin position="1"/>
        <end position="11"/>
    </location>
</feature>
<feature type="compositionally biased region" description="Polar residues" evidence="1">
    <location>
        <begin position="33"/>
        <end position="44"/>
    </location>
</feature>
<sequence length="154" mass="17424">MSMQRTPPPSSTKPTQAHGQFQCDPDFAPTEAPISTISDTNISVRSKRQRVDDSPLKASSYVCAACTDLKKELLDMLTNWKSEQDVRLTSWKADQDVILTKLINDVSDLKNQYLSIKASNTEIEKSITFINEKYEEIRGFISDVVLTLRRPVLE</sequence>
<dbReference type="EMBL" id="CADEBD010000175">
    <property type="protein sequence ID" value="CAB3224741.1"/>
    <property type="molecule type" value="Genomic_DNA"/>
</dbReference>
<protein>
    <submittedName>
        <fullName evidence="2">Uncharacterized protein</fullName>
    </submittedName>
</protein>
<organism evidence="2 3">
    <name type="scientific">Arctia plantaginis</name>
    <name type="common">Wood tiger moth</name>
    <name type="synonym">Phalaena plantaginis</name>
    <dbReference type="NCBI Taxonomy" id="874455"/>
    <lineage>
        <taxon>Eukaryota</taxon>
        <taxon>Metazoa</taxon>
        <taxon>Ecdysozoa</taxon>
        <taxon>Arthropoda</taxon>
        <taxon>Hexapoda</taxon>
        <taxon>Insecta</taxon>
        <taxon>Pterygota</taxon>
        <taxon>Neoptera</taxon>
        <taxon>Endopterygota</taxon>
        <taxon>Lepidoptera</taxon>
        <taxon>Glossata</taxon>
        <taxon>Ditrysia</taxon>
        <taxon>Noctuoidea</taxon>
        <taxon>Erebidae</taxon>
        <taxon>Arctiinae</taxon>
        <taxon>Arctia</taxon>
    </lineage>
</organism>
<dbReference type="Proteomes" id="UP000494256">
    <property type="component" value="Unassembled WGS sequence"/>
</dbReference>
<comment type="caution">
    <text evidence="2">The sequence shown here is derived from an EMBL/GenBank/DDBJ whole genome shotgun (WGS) entry which is preliminary data.</text>
</comment>
<name>A0A8S0YXR5_ARCPL</name>
<feature type="region of interest" description="Disordered" evidence="1">
    <location>
        <begin position="1"/>
        <end position="49"/>
    </location>
</feature>
<reference evidence="2 3" key="1">
    <citation type="submission" date="2020-04" db="EMBL/GenBank/DDBJ databases">
        <authorList>
            <person name="Wallbank WR R."/>
            <person name="Pardo Diaz C."/>
            <person name="Kozak K."/>
            <person name="Martin S."/>
            <person name="Jiggins C."/>
            <person name="Moest M."/>
            <person name="Warren A I."/>
            <person name="Byers J.R.P. K."/>
            <person name="Montejo-Kovacevich G."/>
            <person name="Yen C E."/>
        </authorList>
    </citation>
    <scope>NUCLEOTIDE SEQUENCE [LARGE SCALE GENOMIC DNA]</scope>
</reference>
<dbReference type="AlphaFoldDB" id="A0A8S0YXR5"/>
<dbReference type="OrthoDB" id="413361at2759"/>
<proteinExistence type="predicted"/>